<evidence type="ECO:0000313" key="10">
    <source>
        <dbReference type="Proteomes" id="UP000886785"/>
    </source>
</evidence>
<feature type="signal peptide" evidence="7">
    <location>
        <begin position="1"/>
        <end position="25"/>
    </location>
</feature>
<feature type="compositionally biased region" description="Low complexity" evidence="6">
    <location>
        <begin position="28"/>
        <end position="44"/>
    </location>
</feature>
<comment type="caution">
    <text evidence="9">The sequence shown here is derived from an EMBL/GenBank/DDBJ whole genome shotgun (WGS) entry which is preliminary data.</text>
</comment>
<dbReference type="GO" id="GO:0005886">
    <property type="term" value="C:plasma membrane"/>
    <property type="evidence" value="ECO:0007669"/>
    <property type="project" value="UniProtKB-SubCell"/>
</dbReference>
<evidence type="ECO:0000256" key="1">
    <source>
        <dbReference type="ARBA" id="ARBA00004236"/>
    </source>
</evidence>
<dbReference type="AlphaFoldDB" id="A0A9D1J1N4"/>
<feature type="region of interest" description="Disordered" evidence="6">
    <location>
        <begin position="28"/>
        <end position="54"/>
    </location>
</feature>
<dbReference type="PANTHER" id="PTHR34296">
    <property type="entry name" value="TRANSCRIPTIONAL ACTIVATOR PROTEIN MED"/>
    <property type="match status" value="1"/>
</dbReference>
<keyword evidence="3 7" id="KW-0732">Signal</keyword>
<evidence type="ECO:0000313" key="9">
    <source>
        <dbReference type="EMBL" id="HIR57385.1"/>
    </source>
</evidence>
<proteinExistence type="predicted"/>
<name>A0A9D1J1N4_9FIRM</name>
<evidence type="ECO:0000256" key="3">
    <source>
        <dbReference type="ARBA" id="ARBA00022729"/>
    </source>
</evidence>
<keyword evidence="2" id="KW-1003">Cell membrane</keyword>
<dbReference type="EMBL" id="DVHF01000080">
    <property type="protein sequence ID" value="HIR57385.1"/>
    <property type="molecule type" value="Genomic_DNA"/>
</dbReference>
<dbReference type="InterPro" id="IPR050957">
    <property type="entry name" value="BMP_lipoprotein"/>
</dbReference>
<keyword evidence="4" id="KW-0472">Membrane</keyword>
<protein>
    <submittedName>
        <fullName evidence="9">BMP family ABC transporter substrate-binding protein</fullName>
    </submittedName>
</protein>
<evidence type="ECO:0000256" key="2">
    <source>
        <dbReference type="ARBA" id="ARBA00022475"/>
    </source>
</evidence>
<feature type="chain" id="PRO_5038592593" evidence="7">
    <location>
        <begin position="26"/>
        <end position="378"/>
    </location>
</feature>
<evidence type="ECO:0000256" key="4">
    <source>
        <dbReference type="ARBA" id="ARBA00023136"/>
    </source>
</evidence>
<sequence length="378" mass="38930">MKKVLSLLLAAAVSMSVLLAGCSSAGTESSAASGTESAAASSEGASEETTEASGKSKIAYVTGTGGLGDKAFNDLGNKGIQQLESEGIECDVVEPKAIAELEGILRNLADTESYALIVAMGGDAVDSITRVANDYPEQNFMVMDGLAGDIENLRSVMLSQTDECFLVGAFAGLMELEGNLPNSQGQNTIGVVGGMDIPLIRSVVAAYTAGAKYVNPDCEVLSAYVGSWSDPNKGAELTTSMYSQGASIVFNGAGASGMGCIEAAQQEGLYVIGYDGNQNSLAPDNVIGSGIRGLDAVIVSSAKEALDGTFTGGDMNVTMADNPDASQLEFSETNVEIPDSVTEKLEKIKEFLIAAEVAIPEDPADVDAYLEQVGTFEG</sequence>
<dbReference type="Gene3D" id="3.40.50.2300">
    <property type="match status" value="2"/>
</dbReference>
<dbReference type="InterPro" id="IPR003760">
    <property type="entry name" value="PnrA-like"/>
</dbReference>
<reference evidence="9" key="2">
    <citation type="journal article" date="2021" name="PeerJ">
        <title>Extensive microbial diversity within the chicken gut microbiome revealed by metagenomics and culture.</title>
        <authorList>
            <person name="Gilroy R."/>
            <person name="Ravi A."/>
            <person name="Getino M."/>
            <person name="Pursley I."/>
            <person name="Horton D.L."/>
            <person name="Alikhan N.F."/>
            <person name="Baker D."/>
            <person name="Gharbi K."/>
            <person name="Hall N."/>
            <person name="Watson M."/>
            <person name="Adriaenssens E.M."/>
            <person name="Foster-Nyarko E."/>
            <person name="Jarju S."/>
            <person name="Secka A."/>
            <person name="Antonio M."/>
            <person name="Oren A."/>
            <person name="Chaudhuri R.R."/>
            <person name="La Ragione R."/>
            <person name="Hildebrand F."/>
            <person name="Pallen M.J."/>
        </authorList>
    </citation>
    <scope>NUCLEOTIDE SEQUENCE</scope>
    <source>
        <strain evidence="9">ChiSjej1B19-7085</strain>
    </source>
</reference>
<reference evidence="9" key="1">
    <citation type="submission" date="2020-10" db="EMBL/GenBank/DDBJ databases">
        <authorList>
            <person name="Gilroy R."/>
        </authorList>
    </citation>
    <scope>NUCLEOTIDE SEQUENCE</scope>
    <source>
        <strain evidence="9">ChiSjej1B19-7085</strain>
    </source>
</reference>
<evidence type="ECO:0000256" key="6">
    <source>
        <dbReference type="SAM" id="MobiDB-lite"/>
    </source>
</evidence>
<comment type="subcellular location">
    <subcellularLocation>
        <location evidence="1">Cell membrane</location>
    </subcellularLocation>
</comment>
<gene>
    <name evidence="9" type="ORF">IAA54_06925</name>
</gene>
<dbReference type="PROSITE" id="PS51257">
    <property type="entry name" value="PROKAR_LIPOPROTEIN"/>
    <property type="match status" value="1"/>
</dbReference>
<evidence type="ECO:0000256" key="5">
    <source>
        <dbReference type="ARBA" id="ARBA00023288"/>
    </source>
</evidence>
<dbReference type="PANTHER" id="PTHR34296:SF2">
    <property type="entry name" value="ABC TRANSPORTER GUANOSINE-BINDING PROTEIN NUPN"/>
    <property type="match status" value="1"/>
</dbReference>
<feature type="domain" description="ABC transporter substrate-binding protein PnrA-like" evidence="8">
    <location>
        <begin position="61"/>
        <end position="315"/>
    </location>
</feature>
<evidence type="ECO:0000259" key="8">
    <source>
        <dbReference type="Pfam" id="PF02608"/>
    </source>
</evidence>
<accession>A0A9D1J1N4</accession>
<keyword evidence="5" id="KW-0449">Lipoprotein</keyword>
<dbReference type="Proteomes" id="UP000886785">
    <property type="component" value="Unassembled WGS sequence"/>
</dbReference>
<dbReference type="Pfam" id="PF02608">
    <property type="entry name" value="Bmp"/>
    <property type="match status" value="1"/>
</dbReference>
<organism evidence="9 10">
    <name type="scientific">Candidatus Gallacutalibacter pullicola</name>
    <dbReference type="NCBI Taxonomy" id="2840830"/>
    <lineage>
        <taxon>Bacteria</taxon>
        <taxon>Bacillati</taxon>
        <taxon>Bacillota</taxon>
        <taxon>Clostridia</taxon>
        <taxon>Eubacteriales</taxon>
        <taxon>Candidatus Gallacutalibacter</taxon>
    </lineage>
</organism>
<evidence type="ECO:0000256" key="7">
    <source>
        <dbReference type="SAM" id="SignalP"/>
    </source>
</evidence>